<feature type="transmembrane region" description="Helical" evidence="1">
    <location>
        <begin position="476"/>
        <end position="502"/>
    </location>
</feature>
<dbReference type="Proteomes" id="UP001178507">
    <property type="component" value="Unassembled WGS sequence"/>
</dbReference>
<evidence type="ECO:0000256" key="1">
    <source>
        <dbReference type="SAM" id="Phobius"/>
    </source>
</evidence>
<evidence type="ECO:0000313" key="2">
    <source>
        <dbReference type="EMBL" id="CAJ1378498.1"/>
    </source>
</evidence>
<evidence type="ECO:0000313" key="3">
    <source>
        <dbReference type="Proteomes" id="UP001178507"/>
    </source>
</evidence>
<reference evidence="2" key="1">
    <citation type="submission" date="2023-08" db="EMBL/GenBank/DDBJ databases">
        <authorList>
            <person name="Chen Y."/>
            <person name="Shah S."/>
            <person name="Dougan E. K."/>
            <person name="Thang M."/>
            <person name="Chan C."/>
        </authorList>
    </citation>
    <scope>NUCLEOTIDE SEQUENCE</scope>
</reference>
<feature type="non-terminal residue" evidence="2">
    <location>
        <position position="1"/>
    </location>
</feature>
<gene>
    <name evidence="2" type="ORF">EVOR1521_LOCUS7026</name>
</gene>
<keyword evidence="1" id="KW-0472">Membrane</keyword>
<accession>A0AA36I2F9</accession>
<comment type="caution">
    <text evidence="2">The sequence shown here is derived from an EMBL/GenBank/DDBJ whole genome shotgun (WGS) entry which is preliminary data.</text>
</comment>
<dbReference type="EMBL" id="CAUJNA010000548">
    <property type="protein sequence ID" value="CAJ1378498.1"/>
    <property type="molecule type" value="Genomic_DNA"/>
</dbReference>
<sequence>AYQFMILWHDAMERFRSTSTSDSEEADPRLCRGGFLHGQVQPWLALATGGALVASCLVLTLVATEVWQLLAAVSAWQAGPKLPQVPAVHASCPCDCEHGPNDDHDATTQAEKCRAGDACFFGAGWCARRTGRASPQPALGECIKRRCGGPRAESFDSGCDRAKEPPFGVTWLVKNFPQKVREVFKDGAPGVNRHMNAPGGSMDASGLHGLRLTISDDLIDTLNASLSRLSMVWRVGCWPPSRYLVASGAVTVSSGWVRLNAAGRQVEVHISDGLVYVKDLRVEISCPGGNFTIAGFGDGALRDGTLTAATLEVDPQTRVSGLRCQGGWGLFCWLVARLAPAELMRSWLPTLLVYAISGCTGMVLGPGCQSRNSFALLTYTHKDCCEAAYRDDYTGCLVGGQFNGRLMPSQGLVQGVECEYSKDAMAFQARCEDVPGSYSQKWPGVCWEADMVWRAPETPGFDGQHLRTQIWRSARWLLAWELSLMLALVVLPVVLLVGCLALRRGASEREWQRISKE</sequence>
<name>A0AA36I2F9_9DINO</name>
<protein>
    <submittedName>
        <fullName evidence="2">Uncharacterized protein</fullName>
    </submittedName>
</protein>
<keyword evidence="3" id="KW-1185">Reference proteome</keyword>
<dbReference type="AlphaFoldDB" id="A0AA36I2F9"/>
<keyword evidence="1" id="KW-0812">Transmembrane</keyword>
<organism evidence="2 3">
    <name type="scientific">Effrenium voratum</name>
    <dbReference type="NCBI Taxonomy" id="2562239"/>
    <lineage>
        <taxon>Eukaryota</taxon>
        <taxon>Sar</taxon>
        <taxon>Alveolata</taxon>
        <taxon>Dinophyceae</taxon>
        <taxon>Suessiales</taxon>
        <taxon>Symbiodiniaceae</taxon>
        <taxon>Effrenium</taxon>
    </lineage>
</organism>
<keyword evidence="1" id="KW-1133">Transmembrane helix</keyword>
<proteinExistence type="predicted"/>